<dbReference type="EMBL" id="AZHE01000003">
    <property type="protein sequence ID" value="KHO00082.1"/>
    <property type="molecule type" value="Genomic_DNA"/>
</dbReference>
<evidence type="ECO:0000256" key="2">
    <source>
        <dbReference type="SAM" id="SignalP"/>
    </source>
</evidence>
<evidence type="ECO:0008006" key="5">
    <source>
        <dbReference type="Google" id="ProtNLM"/>
    </source>
</evidence>
<comment type="caution">
    <text evidence="3">The sequence shown here is derived from an EMBL/GenBank/DDBJ whole genome shotgun (WGS) entry which is preliminary data.</text>
</comment>
<feature type="compositionally biased region" description="Low complexity" evidence="1">
    <location>
        <begin position="123"/>
        <end position="188"/>
    </location>
</feature>
<dbReference type="RefSeq" id="XP_040681147.1">
    <property type="nucleotide sequence ID" value="XM_040820804.1"/>
</dbReference>
<feature type="region of interest" description="Disordered" evidence="1">
    <location>
        <begin position="99"/>
        <end position="188"/>
    </location>
</feature>
<accession>A0A0B2WVE0</accession>
<reference evidence="3 4" key="1">
    <citation type="journal article" date="2014" name="Proc. Natl. Acad. Sci. U.S.A.">
        <title>Trajectory and genomic determinants of fungal-pathogen speciation and host adaptation.</title>
        <authorList>
            <person name="Hu X."/>
            <person name="Xiao G."/>
            <person name="Zheng P."/>
            <person name="Shang Y."/>
            <person name="Su Y."/>
            <person name="Zhang X."/>
            <person name="Liu X."/>
            <person name="Zhan S."/>
            <person name="St Leger R.J."/>
            <person name="Wang C."/>
        </authorList>
    </citation>
    <scope>NUCLEOTIDE SEQUENCE [LARGE SCALE GENOMIC DNA]</scope>
    <source>
        <strain evidence="3 4">ARSEF 1941</strain>
    </source>
</reference>
<gene>
    <name evidence="3" type="ORF">MAM_02005</name>
</gene>
<keyword evidence="4" id="KW-1185">Reference proteome</keyword>
<organism evidence="3 4">
    <name type="scientific">Metarhizium album (strain ARSEF 1941)</name>
    <dbReference type="NCBI Taxonomy" id="1081103"/>
    <lineage>
        <taxon>Eukaryota</taxon>
        <taxon>Fungi</taxon>
        <taxon>Dikarya</taxon>
        <taxon>Ascomycota</taxon>
        <taxon>Pezizomycotina</taxon>
        <taxon>Sordariomycetes</taxon>
        <taxon>Hypocreomycetidae</taxon>
        <taxon>Hypocreales</taxon>
        <taxon>Clavicipitaceae</taxon>
        <taxon>Metarhizium</taxon>
    </lineage>
</organism>
<dbReference type="Proteomes" id="UP000030816">
    <property type="component" value="Unassembled WGS sequence"/>
</dbReference>
<evidence type="ECO:0000313" key="3">
    <source>
        <dbReference type="EMBL" id="KHO00082.1"/>
    </source>
</evidence>
<dbReference type="GeneID" id="63736460"/>
<feature type="chain" id="PRO_5002096221" description="Siderophore biosynthesis enzyme" evidence="2">
    <location>
        <begin position="21"/>
        <end position="222"/>
    </location>
</feature>
<keyword evidence="2" id="KW-0732">Signal</keyword>
<feature type="compositionally biased region" description="Polar residues" evidence="1">
    <location>
        <begin position="101"/>
        <end position="114"/>
    </location>
</feature>
<name>A0A0B2WVE0_METAS</name>
<evidence type="ECO:0000313" key="4">
    <source>
        <dbReference type="Proteomes" id="UP000030816"/>
    </source>
</evidence>
<dbReference type="HOGENOM" id="CLU_086099_2_0_1"/>
<dbReference type="PROSITE" id="PS51257">
    <property type="entry name" value="PROKAR_LIPOPROTEIN"/>
    <property type="match status" value="1"/>
</dbReference>
<sequence length="222" mass="22212">MAKTALSVLLPLLLTGGAAAFGCQYISYTTCADHIVHWYDPDDGRVCDPHDCGGGRAPPRKDVPGCAFYTGTESLRTEPSYLPCWTPSTAAVAVSTDRESSVGSWAESTPTNTDVDAPSKEMSTGSSAPASTAVSVVPLTRTTASSSSVGSVSDGVAAPPSTTTLPAALSTTPPASGATTPRNGTGNNTALTATGDAGSLVGGSKMALVAGVIGGFAVLRWA</sequence>
<protein>
    <recommendedName>
        <fullName evidence="5">Siderophore biosynthesis enzyme</fullName>
    </recommendedName>
</protein>
<evidence type="ECO:0000256" key="1">
    <source>
        <dbReference type="SAM" id="MobiDB-lite"/>
    </source>
</evidence>
<dbReference type="STRING" id="1081103.A0A0B2WVE0"/>
<dbReference type="AlphaFoldDB" id="A0A0B2WVE0"/>
<feature type="signal peptide" evidence="2">
    <location>
        <begin position="1"/>
        <end position="20"/>
    </location>
</feature>
<proteinExistence type="predicted"/>
<dbReference type="OrthoDB" id="4941388at2759"/>